<sequence>MPPPPSLIQMASTGTRICIRLPPLPTARHSSAQADSDLDWHTFNATDTEAIRAFQLMVHARESQRTKSPILALPPEIWIKIFALAAMQEDRWGFRDISAPLYNARQLLPLMLTCRSWRTLILRTPTLWSTFVDSGRGQRDPPYTRYLSRSGTAPIHLVLNGRLSQATKDLFDGHDPAFRLRLQSLACVFGIMRHSDYVSFLASSFPNLAECVIYFSSRTWGDIPFTSPSTFLPHSTRLRVLSLMSLTGDLPSAAFPELRELRVEASYASSLASKYGSLLFFLSRTPQLRKLALSGLAEPSPVDYPRVSRVSLAHLRELTLHQGTDSRARGSAMLIGIGEFAQHILRDLAIPSSCAFSLTPADVSHCRALAGLFPNESPADTLVLTGPVDRLDRLTIDLSMYDGATRRINCDFLFHDASTPYTNTAVSWETSESLTKTCETLRAALHDLAIFSGVQRLRVVAYATVTLLQPSSVLAALPRLRALLVEDADFVADFGCPAGALLDALRPAQPGMATGGDSSVPCPLLRTLIVLCAGDDADAAPLQESIVQTLEARSAASVPIERSLLLDSASSDDAGAQEGEGGTVLAMWLEEYDAAGRTLLRTVRDGWEARNAVEAEWERSLEAEHE</sequence>
<dbReference type="InterPro" id="IPR036047">
    <property type="entry name" value="F-box-like_dom_sf"/>
</dbReference>
<dbReference type="Proteomes" id="UP000193067">
    <property type="component" value="Unassembled WGS sequence"/>
</dbReference>
<protein>
    <recommendedName>
        <fullName evidence="1">F-box domain-containing protein</fullName>
    </recommendedName>
</protein>
<reference evidence="2 3" key="1">
    <citation type="journal article" date="2015" name="Biotechnol. Biofuels">
        <title>Enhanced degradation of softwood versus hardwood by the white-rot fungus Pycnoporus coccineus.</title>
        <authorList>
            <person name="Couturier M."/>
            <person name="Navarro D."/>
            <person name="Chevret D."/>
            <person name="Henrissat B."/>
            <person name="Piumi F."/>
            <person name="Ruiz-Duenas F.J."/>
            <person name="Martinez A.T."/>
            <person name="Grigoriev I.V."/>
            <person name="Riley R."/>
            <person name="Lipzen A."/>
            <person name="Berrin J.G."/>
            <person name="Master E.R."/>
            <person name="Rosso M.N."/>
        </authorList>
    </citation>
    <scope>NUCLEOTIDE SEQUENCE [LARGE SCALE GENOMIC DNA]</scope>
    <source>
        <strain evidence="2 3">BRFM310</strain>
    </source>
</reference>
<gene>
    <name evidence="2" type="ORF">PYCCODRAFT_1462206</name>
</gene>
<dbReference type="InterPro" id="IPR001810">
    <property type="entry name" value="F-box_dom"/>
</dbReference>
<dbReference type="SUPFAM" id="SSF81383">
    <property type="entry name" value="F-box domain"/>
    <property type="match status" value="1"/>
</dbReference>
<keyword evidence="3" id="KW-1185">Reference proteome</keyword>
<dbReference type="Gene3D" id="1.20.1280.50">
    <property type="match status" value="1"/>
</dbReference>
<accession>A0A1Y2I6Z0</accession>
<organism evidence="2 3">
    <name type="scientific">Trametes coccinea (strain BRFM310)</name>
    <name type="common">Pycnoporus coccineus</name>
    <dbReference type="NCBI Taxonomy" id="1353009"/>
    <lineage>
        <taxon>Eukaryota</taxon>
        <taxon>Fungi</taxon>
        <taxon>Dikarya</taxon>
        <taxon>Basidiomycota</taxon>
        <taxon>Agaricomycotina</taxon>
        <taxon>Agaricomycetes</taxon>
        <taxon>Polyporales</taxon>
        <taxon>Polyporaceae</taxon>
        <taxon>Trametes</taxon>
    </lineage>
</organism>
<dbReference type="EMBL" id="KZ084162">
    <property type="protein sequence ID" value="OSC96924.1"/>
    <property type="molecule type" value="Genomic_DNA"/>
</dbReference>
<dbReference type="AlphaFoldDB" id="A0A1Y2I6Z0"/>
<evidence type="ECO:0000313" key="3">
    <source>
        <dbReference type="Proteomes" id="UP000193067"/>
    </source>
</evidence>
<dbReference type="Gene3D" id="3.80.10.10">
    <property type="entry name" value="Ribonuclease Inhibitor"/>
    <property type="match status" value="1"/>
</dbReference>
<proteinExistence type="predicted"/>
<evidence type="ECO:0000259" key="1">
    <source>
        <dbReference type="Pfam" id="PF12937"/>
    </source>
</evidence>
<name>A0A1Y2I6Z0_TRAC3</name>
<dbReference type="Pfam" id="PF12937">
    <property type="entry name" value="F-box-like"/>
    <property type="match status" value="1"/>
</dbReference>
<evidence type="ECO:0000313" key="2">
    <source>
        <dbReference type="EMBL" id="OSC96924.1"/>
    </source>
</evidence>
<feature type="domain" description="F-box" evidence="1">
    <location>
        <begin position="70"/>
        <end position="131"/>
    </location>
</feature>
<dbReference type="STRING" id="1353009.A0A1Y2I6Z0"/>
<dbReference type="InterPro" id="IPR032675">
    <property type="entry name" value="LRR_dom_sf"/>
</dbReference>
<dbReference type="OrthoDB" id="2753665at2759"/>